<dbReference type="RefSeq" id="WP_155173648.1">
    <property type="nucleotide sequence ID" value="NZ_BAAAFL010000053.1"/>
</dbReference>
<proteinExistence type="predicted"/>
<name>A0ABW9RSB2_9BACT</name>
<dbReference type="Proteomes" id="UP000798808">
    <property type="component" value="Unassembled WGS sequence"/>
</dbReference>
<keyword evidence="2" id="KW-1185">Reference proteome</keyword>
<comment type="caution">
    <text evidence="1">The sequence shown here is derived from an EMBL/GenBank/DDBJ whole genome shotgun (WGS) entry which is preliminary data.</text>
</comment>
<organism evidence="1 2">
    <name type="scientific">Fulvivirga kasyanovii</name>
    <dbReference type="NCBI Taxonomy" id="396812"/>
    <lineage>
        <taxon>Bacteria</taxon>
        <taxon>Pseudomonadati</taxon>
        <taxon>Bacteroidota</taxon>
        <taxon>Cytophagia</taxon>
        <taxon>Cytophagales</taxon>
        <taxon>Fulvivirgaceae</taxon>
        <taxon>Fulvivirga</taxon>
    </lineage>
</organism>
<evidence type="ECO:0000313" key="2">
    <source>
        <dbReference type="Proteomes" id="UP000798808"/>
    </source>
</evidence>
<evidence type="ECO:0000313" key="1">
    <source>
        <dbReference type="EMBL" id="MTI26637.1"/>
    </source>
</evidence>
<dbReference type="EMBL" id="SMLW01000590">
    <property type="protein sequence ID" value="MTI26637.1"/>
    <property type="molecule type" value="Genomic_DNA"/>
</dbReference>
<gene>
    <name evidence="1" type="ORF">E1163_16895</name>
</gene>
<protein>
    <submittedName>
        <fullName evidence="1">Uncharacterized protein</fullName>
    </submittedName>
</protein>
<accession>A0ABW9RSB2</accession>
<sequence length="158" mass="18456">MIVQVEKKELREQIMNACIEQQQLLMNDFSQRIKTLLTNQDQQNKPDEGNSKREVIKQHFDEVDLLSDALIFAQLEMNRLQYLKSVNHMDHNKVELGAIVITDVNTIFVSSMVDPFRFHGENVLCISTESTLFNKMKGKKKGEMFFHDKEAHVIRDVF</sequence>
<reference evidence="1 2" key="1">
    <citation type="submission" date="2019-02" db="EMBL/GenBank/DDBJ databases">
        <authorList>
            <person name="Goldberg S.R."/>
            <person name="Haltli B.A."/>
            <person name="Correa H."/>
            <person name="Russell K.G."/>
        </authorList>
    </citation>
    <scope>NUCLEOTIDE SEQUENCE [LARGE SCALE GENOMIC DNA]</scope>
    <source>
        <strain evidence="1 2">JCM 16186</strain>
    </source>
</reference>